<protein>
    <recommendedName>
        <fullName evidence="5">Ubiquitin-like protease family profile domain-containing protein</fullName>
    </recommendedName>
</protein>
<evidence type="ECO:0000313" key="7">
    <source>
        <dbReference type="Proteomes" id="UP000712281"/>
    </source>
</evidence>
<name>A0A8S9HGG4_BRACR</name>
<feature type="domain" description="Ubiquitin-like protease family profile" evidence="5">
    <location>
        <begin position="439"/>
        <end position="515"/>
    </location>
</feature>
<feature type="region of interest" description="Disordered" evidence="4">
    <location>
        <begin position="234"/>
        <end position="271"/>
    </location>
</feature>
<dbReference type="SUPFAM" id="SSF54001">
    <property type="entry name" value="Cysteine proteinases"/>
    <property type="match status" value="1"/>
</dbReference>
<keyword evidence="3" id="KW-0378">Hydrolase</keyword>
<evidence type="ECO:0000256" key="4">
    <source>
        <dbReference type="SAM" id="MobiDB-lite"/>
    </source>
</evidence>
<reference evidence="6" key="1">
    <citation type="submission" date="2019-12" db="EMBL/GenBank/DDBJ databases">
        <title>Genome sequencing and annotation of Brassica cretica.</title>
        <authorList>
            <person name="Studholme D.J."/>
            <person name="Sarris P.F."/>
        </authorList>
    </citation>
    <scope>NUCLEOTIDE SEQUENCE</scope>
    <source>
        <strain evidence="6">PFS-001/15</strain>
        <tissue evidence="6">Leaf</tissue>
    </source>
</reference>
<comment type="caution">
    <text evidence="6">The sequence shown here is derived from an EMBL/GenBank/DDBJ whole genome shotgun (WGS) entry which is preliminary data.</text>
</comment>
<evidence type="ECO:0000313" key="6">
    <source>
        <dbReference type="EMBL" id="KAF2557099.1"/>
    </source>
</evidence>
<evidence type="ECO:0000256" key="1">
    <source>
        <dbReference type="ARBA" id="ARBA00005234"/>
    </source>
</evidence>
<dbReference type="Pfam" id="PF02902">
    <property type="entry name" value="Peptidase_C48"/>
    <property type="match status" value="1"/>
</dbReference>
<dbReference type="InterPro" id="IPR003653">
    <property type="entry name" value="Peptidase_C48_C"/>
</dbReference>
<evidence type="ECO:0000259" key="5">
    <source>
        <dbReference type="Pfam" id="PF02902"/>
    </source>
</evidence>
<dbReference type="EMBL" id="QGKW02001940">
    <property type="protein sequence ID" value="KAF2557099.1"/>
    <property type="molecule type" value="Genomic_DNA"/>
</dbReference>
<dbReference type="GO" id="GO:0006508">
    <property type="term" value="P:proteolysis"/>
    <property type="evidence" value="ECO:0007669"/>
    <property type="project" value="UniProtKB-KW"/>
</dbReference>
<sequence length="566" mass="62162">MRLVKKHKEKEPCEKVEKDKVAEMTEGASSDTVEHNAISLLVSSQISDKLSSHSRGIHEEIISLEMRLGKAMDSNVDKLLSASKTAFMRSTQAMEEKIATVVLDNLKIMESAIIKAVIETLGNPKPTGGSMEGTTGVNLTKELPPSEPDLNNNTPAEVADSRINEVLMDLNGLSDLPPSEPDLNNNTPAEVADSRINEVLMDLNGLSDVHLGVKKQLDIGVALNISNLEPVCHEEPAAEDAPPGSITIAPPSRLSEEQQDNSLAPNTSDLERRQPRVAIPALFCHGLLLSSLLEIPSFSLGLSREEEPAAIAVPNPINYVLLPQPSEDDLPVTRKSKRPRVMPAAFHDYKCDPKVVAGQSLFPNLDHRFLLFEEKVHKEPYLILRNGYQITPSEICDIAYRRNLLPNGVMDALMGFLSRSSSNGEKVESERQHDGEDMFPFNMDKQHWVGVCIDTQASTLYVIDCNTSLRTDRSMKKELSSIVNLILYVLKTTGYYGGNADLKAFLISRCKGISQITCQTDALVMTVLLVEAQVSGGLDGCKALTTRLLPEAVKQLGLRFYAELTE</sequence>
<keyword evidence="2" id="KW-0645">Protease</keyword>
<gene>
    <name evidence="6" type="ORF">F2Q68_00014850</name>
</gene>
<accession>A0A8S9HGG4</accession>
<comment type="similarity">
    <text evidence="1">Belongs to the peptidase C48 family.</text>
</comment>
<dbReference type="AlphaFoldDB" id="A0A8S9HGG4"/>
<evidence type="ECO:0000256" key="2">
    <source>
        <dbReference type="ARBA" id="ARBA00022670"/>
    </source>
</evidence>
<dbReference type="GO" id="GO:0008234">
    <property type="term" value="F:cysteine-type peptidase activity"/>
    <property type="evidence" value="ECO:0007669"/>
    <property type="project" value="InterPro"/>
</dbReference>
<dbReference type="Proteomes" id="UP000712281">
    <property type="component" value="Unassembled WGS sequence"/>
</dbReference>
<organism evidence="6 7">
    <name type="scientific">Brassica cretica</name>
    <name type="common">Mustard</name>
    <dbReference type="NCBI Taxonomy" id="69181"/>
    <lineage>
        <taxon>Eukaryota</taxon>
        <taxon>Viridiplantae</taxon>
        <taxon>Streptophyta</taxon>
        <taxon>Embryophyta</taxon>
        <taxon>Tracheophyta</taxon>
        <taxon>Spermatophyta</taxon>
        <taxon>Magnoliopsida</taxon>
        <taxon>eudicotyledons</taxon>
        <taxon>Gunneridae</taxon>
        <taxon>Pentapetalae</taxon>
        <taxon>rosids</taxon>
        <taxon>malvids</taxon>
        <taxon>Brassicales</taxon>
        <taxon>Brassicaceae</taxon>
        <taxon>Brassiceae</taxon>
        <taxon>Brassica</taxon>
    </lineage>
</organism>
<evidence type="ECO:0000256" key="3">
    <source>
        <dbReference type="ARBA" id="ARBA00022801"/>
    </source>
</evidence>
<proteinExistence type="inferred from homology"/>
<dbReference type="InterPro" id="IPR038765">
    <property type="entry name" value="Papain-like_cys_pep_sf"/>
</dbReference>